<dbReference type="InterPro" id="IPR012340">
    <property type="entry name" value="NA-bd_OB-fold"/>
</dbReference>
<evidence type="ECO:0008006" key="3">
    <source>
        <dbReference type="Google" id="ProtNLM"/>
    </source>
</evidence>
<accession>A0ABQ3SJF3</accession>
<gene>
    <name evidence="1" type="ORF">Snoj_18980</name>
</gene>
<protein>
    <recommendedName>
        <fullName evidence="3">S1 motif domain-containing protein</fullName>
    </recommendedName>
</protein>
<organism evidence="1 2">
    <name type="scientific">Streptomyces nojiriensis</name>
    <dbReference type="NCBI Taxonomy" id="66374"/>
    <lineage>
        <taxon>Bacteria</taxon>
        <taxon>Bacillati</taxon>
        <taxon>Actinomycetota</taxon>
        <taxon>Actinomycetes</taxon>
        <taxon>Kitasatosporales</taxon>
        <taxon>Streptomycetaceae</taxon>
        <taxon>Streptomyces</taxon>
    </lineage>
</organism>
<sequence>MSECSWPDDGAGVGARARAAWSATCEALPVGTPVTGEVIGRRPFGVFLRIDGVPDAVGLAEITAMPHGAELPHLGARVTGEVLWHAEHNHQVKITLTEWAAARTGR</sequence>
<keyword evidence="2" id="KW-1185">Reference proteome</keyword>
<dbReference type="EMBL" id="BNEC01000003">
    <property type="protein sequence ID" value="GHI67980.1"/>
    <property type="molecule type" value="Genomic_DNA"/>
</dbReference>
<comment type="caution">
    <text evidence="1">The sequence shown here is derived from an EMBL/GenBank/DDBJ whole genome shotgun (WGS) entry which is preliminary data.</text>
</comment>
<proteinExistence type="predicted"/>
<evidence type="ECO:0000313" key="1">
    <source>
        <dbReference type="EMBL" id="GHI67980.1"/>
    </source>
</evidence>
<evidence type="ECO:0000313" key="2">
    <source>
        <dbReference type="Proteomes" id="UP000613974"/>
    </source>
</evidence>
<reference evidence="2" key="1">
    <citation type="submission" date="2023-07" db="EMBL/GenBank/DDBJ databases">
        <title>Whole genome shotgun sequence of Streptomyces nojiriensis NBRC 13794.</title>
        <authorList>
            <person name="Komaki H."/>
            <person name="Tamura T."/>
        </authorList>
    </citation>
    <scope>NUCLEOTIDE SEQUENCE [LARGE SCALE GENOMIC DNA]</scope>
    <source>
        <strain evidence="2">NBRC 13794</strain>
    </source>
</reference>
<dbReference type="Proteomes" id="UP000613974">
    <property type="component" value="Unassembled WGS sequence"/>
</dbReference>
<name>A0ABQ3SJF3_9ACTN</name>
<dbReference type="SUPFAM" id="SSF50249">
    <property type="entry name" value="Nucleic acid-binding proteins"/>
    <property type="match status" value="1"/>
</dbReference>